<dbReference type="InterPro" id="IPR000182">
    <property type="entry name" value="GNAT_dom"/>
</dbReference>
<dbReference type="Pfam" id="PF24553">
    <property type="entry name" value="Rv0428c_C"/>
    <property type="match status" value="1"/>
</dbReference>
<keyword evidence="2" id="KW-0012">Acyltransferase</keyword>
<gene>
    <name evidence="4" type="ORF">GNP95_00465</name>
</gene>
<dbReference type="EMBL" id="WNZW01000001">
    <property type="protein sequence ID" value="MUG43490.1"/>
    <property type="molecule type" value="Genomic_DNA"/>
</dbReference>
<evidence type="ECO:0000256" key="2">
    <source>
        <dbReference type="ARBA" id="ARBA00023315"/>
    </source>
</evidence>
<name>A0A7X2YXD4_9BACL</name>
<evidence type="ECO:0000313" key="5">
    <source>
        <dbReference type="Proteomes" id="UP000447876"/>
    </source>
</evidence>
<sequence>MSLQIEELALNAWPSLQTIVHHGWLLRFAEGYTKRSNSIQSIYSNGNSNIEQQIDYCEKIYESAGLTTIFKMTPFGPESMDQRLEQRGYTIAEPSSVKILDDISSIREPQMKGILIEEKWSETWLEALSTMNQLSQKKQEITRILLRNSRLKQGFFTLMNDSGPVACGFAVMEQGYVGLYDIVTDKAYRNMGYGEQLLLHILKWAREAGAEKSYLLVVQSNASANRLYDKLNYRHLYTYWYRCKP</sequence>
<reference evidence="4 5" key="1">
    <citation type="submission" date="2019-11" db="EMBL/GenBank/DDBJ databases">
        <title>Draft genome sequences of five Paenibacillus species of dairy origin.</title>
        <authorList>
            <person name="Olajide A.M."/>
            <person name="Chen S."/>
            <person name="Lapointe G."/>
        </authorList>
    </citation>
    <scope>NUCLEOTIDE SEQUENCE [LARGE SCALE GENOMIC DNA]</scope>
    <source>
        <strain evidence="4 5">12CR55</strain>
    </source>
</reference>
<dbReference type="GO" id="GO:0016747">
    <property type="term" value="F:acyltransferase activity, transferring groups other than amino-acyl groups"/>
    <property type="evidence" value="ECO:0007669"/>
    <property type="project" value="InterPro"/>
</dbReference>
<dbReference type="AlphaFoldDB" id="A0A7X2YXD4"/>
<dbReference type="Gene3D" id="3.40.630.30">
    <property type="match status" value="1"/>
</dbReference>
<evidence type="ECO:0000313" key="4">
    <source>
        <dbReference type="EMBL" id="MUG43490.1"/>
    </source>
</evidence>
<dbReference type="RefSeq" id="WP_155608978.1">
    <property type="nucleotide sequence ID" value="NZ_WNZW01000001.1"/>
</dbReference>
<dbReference type="InterPro" id="IPR056935">
    <property type="entry name" value="Rv0428c-like_C"/>
</dbReference>
<organism evidence="4 5">
    <name type="scientific">Paenibacillus woosongensis</name>
    <dbReference type="NCBI Taxonomy" id="307580"/>
    <lineage>
        <taxon>Bacteria</taxon>
        <taxon>Bacillati</taxon>
        <taxon>Bacillota</taxon>
        <taxon>Bacilli</taxon>
        <taxon>Bacillales</taxon>
        <taxon>Paenibacillaceae</taxon>
        <taxon>Paenibacillus</taxon>
    </lineage>
</organism>
<dbReference type="PROSITE" id="PS51186">
    <property type="entry name" value="GNAT"/>
    <property type="match status" value="1"/>
</dbReference>
<comment type="caution">
    <text evidence="4">The sequence shown here is derived from an EMBL/GenBank/DDBJ whole genome shotgun (WGS) entry which is preliminary data.</text>
</comment>
<evidence type="ECO:0000256" key="1">
    <source>
        <dbReference type="ARBA" id="ARBA00022679"/>
    </source>
</evidence>
<dbReference type="Proteomes" id="UP000447876">
    <property type="component" value="Unassembled WGS sequence"/>
</dbReference>
<accession>A0A7X2YXD4</accession>
<dbReference type="InterPro" id="IPR016181">
    <property type="entry name" value="Acyl_CoA_acyltransferase"/>
</dbReference>
<protein>
    <submittedName>
        <fullName evidence="4">GNAT family N-acetyltransferase</fullName>
    </submittedName>
</protein>
<dbReference type="CDD" id="cd04301">
    <property type="entry name" value="NAT_SF"/>
    <property type="match status" value="1"/>
</dbReference>
<dbReference type="PANTHER" id="PTHR43420">
    <property type="entry name" value="ACETYLTRANSFERASE"/>
    <property type="match status" value="1"/>
</dbReference>
<dbReference type="InterPro" id="IPR050680">
    <property type="entry name" value="YpeA/RimI_acetyltransf"/>
</dbReference>
<dbReference type="PANTHER" id="PTHR43420:SF12">
    <property type="entry name" value="N-ACETYLTRANSFERASE DOMAIN-CONTAINING PROTEIN"/>
    <property type="match status" value="1"/>
</dbReference>
<keyword evidence="1 4" id="KW-0808">Transferase</keyword>
<dbReference type="SUPFAM" id="SSF55729">
    <property type="entry name" value="Acyl-CoA N-acyltransferases (Nat)"/>
    <property type="match status" value="1"/>
</dbReference>
<evidence type="ECO:0000259" key="3">
    <source>
        <dbReference type="PROSITE" id="PS51186"/>
    </source>
</evidence>
<feature type="domain" description="N-acetyltransferase" evidence="3">
    <location>
        <begin position="114"/>
        <end position="245"/>
    </location>
</feature>
<proteinExistence type="predicted"/>
<dbReference type="OrthoDB" id="9805924at2"/>